<evidence type="ECO:0000259" key="9">
    <source>
        <dbReference type="Pfam" id="PF22692"/>
    </source>
</evidence>
<comment type="subcellular location">
    <subcellularLocation>
        <location evidence="1 6">Bacterial flagellum basal body</location>
    </subcellularLocation>
</comment>
<dbReference type="KEGG" id="ade:Adeh_1351"/>
<protein>
    <recommendedName>
        <fullName evidence="3 5">Flagellar basal-body rod protein FlgG</fullName>
    </recommendedName>
</protein>
<feature type="domain" description="Flagellar basal-body/hook protein C-terminal" evidence="8">
    <location>
        <begin position="220"/>
        <end position="265"/>
    </location>
</feature>
<dbReference type="InterPro" id="IPR037925">
    <property type="entry name" value="FlgE/F/G-like"/>
</dbReference>
<evidence type="ECO:0000256" key="5">
    <source>
        <dbReference type="NCBIfam" id="TIGR02488"/>
    </source>
</evidence>
<dbReference type="EMBL" id="CP000251">
    <property type="protein sequence ID" value="ABC81125.1"/>
    <property type="molecule type" value="Genomic_DNA"/>
</dbReference>
<dbReference type="Pfam" id="PF22692">
    <property type="entry name" value="LlgE_F_G_D1"/>
    <property type="match status" value="1"/>
</dbReference>
<dbReference type="InterPro" id="IPR001444">
    <property type="entry name" value="Flag_bb_rod_N"/>
</dbReference>
<dbReference type="Proteomes" id="UP000001935">
    <property type="component" value="Chromosome"/>
</dbReference>
<dbReference type="InterPro" id="IPR053967">
    <property type="entry name" value="LlgE_F_G-like_D1"/>
</dbReference>
<accession>Q2IQP6</accession>
<evidence type="ECO:0000259" key="7">
    <source>
        <dbReference type="Pfam" id="PF00460"/>
    </source>
</evidence>
<reference evidence="10" key="1">
    <citation type="submission" date="2006-01" db="EMBL/GenBank/DDBJ databases">
        <title>Complete sequence of Anaeromyxobacter dehalogenans 2CP-C.</title>
        <authorList>
            <consortium name="US DOE Joint Genome Institute"/>
            <person name="Copeland A."/>
            <person name="Lucas S."/>
            <person name="Lapidus A."/>
            <person name="Barry K."/>
            <person name="Detter J.C."/>
            <person name="Glavina T."/>
            <person name="Hammon N."/>
            <person name="Israni S."/>
            <person name="Pitluck S."/>
            <person name="Brettin T."/>
            <person name="Bruce D."/>
            <person name="Han C."/>
            <person name="Tapia R."/>
            <person name="Gilna P."/>
            <person name="Kiss H."/>
            <person name="Schmutz J."/>
            <person name="Larimer F."/>
            <person name="Land M."/>
            <person name="Kyrpides N."/>
            <person name="Anderson I."/>
            <person name="Sanford R.A."/>
            <person name="Ritalahti K.M."/>
            <person name="Thomas H.S."/>
            <person name="Kirby J.R."/>
            <person name="Zhulin I.B."/>
            <person name="Loeffler F.E."/>
            <person name="Richardson P."/>
        </authorList>
    </citation>
    <scope>NUCLEOTIDE SEQUENCE</scope>
    <source>
        <strain evidence="10">2CP-C</strain>
    </source>
</reference>
<dbReference type="SUPFAM" id="SSF117143">
    <property type="entry name" value="Flagellar hook protein flgE"/>
    <property type="match status" value="1"/>
</dbReference>
<sequence>MKGSPVLRSLYTAATGMEAQQLRMDVIANNLANTGTTGFKRQRAEFEDLLSETVRGAEAPDPRGGTAPAPLQVGLGVRTGSTVRNFGQGELLTTGNALDLAVEGDGFFRVQRPDGSLAYTRAGNFRVDAAGRLVTARGEVVDPEITFPPETTRVTVDADGTVRAQVAGREAPQELGRLELCTFPNPGGLEAAGGNLLLQTAASGEAVDARPGEQGAGTLAQGFLEGANVKAVEEMIDMIATQRAYELNSRVVQTADQMLQRLTSLR</sequence>
<comment type="similarity">
    <text evidence="2 6">Belongs to the flagella basal body rod proteins family.</text>
</comment>
<feature type="domain" description="Flagellar basal body rod protein N-terminal" evidence="7">
    <location>
        <begin position="10"/>
        <end position="40"/>
    </location>
</feature>
<dbReference type="NCBIfam" id="TIGR02488">
    <property type="entry name" value="flgG_G_neg"/>
    <property type="match status" value="1"/>
</dbReference>
<evidence type="ECO:0000256" key="6">
    <source>
        <dbReference type="RuleBase" id="RU362116"/>
    </source>
</evidence>
<keyword evidence="10" id="KW-0282">Flagellum</keyword>
<dbReference type="PANTHER" id="PTHR30435">
    <property type="entry name" value="FLAGELLAR PROTEIN"/>
    <property type="match status" value="1"/>
</dbReference>
<dbReference type="GO" id="GO:0009426">
    <property type="term" value="C:bacterial-type flagellum basal body, distal rod"/>
    <property type="evidence" value="ECO:0007669"/>
    <property type="project" value="UniProtKB-UniRule"/>
</dbReference>
<proteinExistence type="inferred from homology"/>
<evidence type="ECO:0000256" key="2">
    <source>
        <dbReference type="ARBA" id="ARBA00009677"/>
    </source>
</evidence>
<dbReference type="HOGENOM" id="CLU_013687_0_1_7"/>
<evidence type="ECO:0000259" key="8">
    <source>
        <dbReference type="Pfam" id="PF06429"/>
    </source>
</evidence>
<dbReference type="STRING" id="290397.Adeh_1351"/>
<dbReference type="InterPro" id="IPR020013">
    <property type="entry name" value="Flagellar_FlgE/F/G"/>
</dbReference>
<dbReference type="AlphaFoldDB" id="Q2IQP6"/>
<dbReference type="InterPro" id="IPR010930">
    <property type="entry name" value="Flg_bb/hook_C_dom"/>
</dbReference>
<dbReference type="InterPro" id="IPR012834">
    <property type="entry name" value="FlgG_G_neg"/>
</dbReference>
<evidence type="ECO:0000256" key="3">
    <source>
        <dbReference type="ARBA" id="ARBA00017948"/>
    </source>
</evidence>
<dbReference type="NCBIfam" id="TIGR03506">
    <property type="entry name" value="FlgEFG_subfam"/>
    <property type="match status" value="2"/>
</dbReference>
<evidence type="ECO:0000256" key="4">
    <source>
        <dbReference type="ARBA" id="ARBA00023143"/>
    </source>
</evidence>
<dbReference type="Pfam" id="PF06429">
    <property type="entry name" value="Flg_bbr_C"/>
    <property type="match status" value="1"/>
</dbReference>
<keyword evidence="10" id="KW-0969">Cilium</keyword>
<evidence type="ECO:0000313" key="11">
    <source>
        <dbReference type="Proteomes" id="UP000001935"/>
    </source>
</evidence>
<organism evidence="10 11">
    <name type="scientific">Anaeromyxobacter dehalogenans (strain 2CP-C)</name>
    <dbReference type="NCBI Taxonomy" id="290397"/>
    <lineage>
        <taxon>Bacteria</taxon>
        <taxon>Pseudomonadati</taxon>
        <taxon>Myxococcota</taxon>
        <taxon>Myxococcia</taxon>
        <taxon>Myxococcales</taxon>
        <taxon>Cystobacterineae</taxon>
        <taxon>Anaeromyxobacteraceae</taxon>
        <taxon>Anaeromyxobacter</taxon>
    </lineage>
</organism>
<dbReference type="eggNOG" id="COG4786">
    <property type="taxonomic scope" value="Bacteria"/>
</dbReference>
<dbReference type="Pfam" id="PF00460">
    <property type="entry name" value="Flg_bb_rod"/>
    <property type="match status" value="1"/>
</dbReference>
<keyword evidence="4 6" id="KW-0975">Bacterial flagellum</keyword>
<name>Q2IQP6_ANADE</name>
<evidence type="ECO:0000313" key="10">
    <source>
        <dbReference type="EMBL" id="ABC81125.1"/>
    </source>
</evidence>
<feature type="domain" description="Flagellar hook protein FlgE/F/G-like D1" evidence="9">
    <location>
        <begin position="101"/>
        <end position="164"/>
    </location>
</feature>
<evidence type="ECO:0000256" key="1">
    <source>
        <dbReference type="ARBA" id="ARBA00004117"/>
    </source>
</evidence>
<keyword evidence="10" id="KW-0966">Cell projection</keyword>
<gene>
    <name evidence="10" type="ordered locus">Adeh_1351</name>
</gene>
<dbReference type="GO" id="GO:0071978">
    <property type="term" value="P:bacterial-type flagellum-dependent swarming motility"/>
    <property type="evidence" value="ECO:0007669"/>
    <property type="project" value="TreeGrafter"/>
</dbReference>
<dbReference type="OrthoDB" id="9804559at2"/>
<dbReference type="PANTHER" id="PTHR30435:SF19">
    <property type="entry name" value="FLAGELLAR BASAL-BODY ROD PROTEIN FLGG"/>
    <property type="match status" value="1"/>
</dbReference>